<dbReference type="EC" id="2.8.3.22" evidence="3"/>
<protein>
    <submittedName>
        <fullName evidence="3">Succinyl-CoA--L-malate CoA-transferase beta subunit</fullName>
        <ecNumber evidence="3">2.8.3.22</ecNumber>
    </submittedName>
</protein>
<proteinExistence type="inferred from homology"/>
<dbReference type="Gene3D" id="3.40.50.10540">
    <property type="entry name" value="Crotonobetainyl-coa:carnitine coa-transferase, domain 1"/>
    <property type="match status" value="1"/>
</dbReference>
<evidence type="ECO:0000256" key="1">
    <source>
        <dbReference type="ARBA" id="ARBA00008383"/>
    </source>
</evidence>
<dbReference type="PANTHER" id="PTHR48228:SF6">
    <property type="entry name" value="L-CARNITINE COA-TRANSFERASE"/>
    <property type="match status" value="1"/>
</dbReference>
<keyword evidence="4" id="KW-1185">Reference proteome</keyword>
<dbReference type="InterPro" id="IPR050509">
    <property type="entry name" value="CoA-transferase_III"/>
</dbReference>
<dbReference type="InterPro" id="IPR003673">
    <property type="entry name" value="CoA-Trfase_fam_III"/>
</dbReference>
<dbReference type="SUPFAM" id="SSF89796">
    <property type="entry name" value="CoA-transferase family III (CaiB/BaiF)"/>
    <property type="match status" value="1"/>
</dbReference>
<gene>
    <name evidence="3" type="primary">smtB_4</name>
    <name evidence="3" type="ORF">NRB56_62260</name>
</gene>
<organism evidence="3 4">
    <name type="scientific">Nocardia aurantia</name>
    <dbReference type="NCBI Taxonomy" id="2585199"/>
    <lineage>
        <taxon>Bacteria</taxon>
        <taxon>Bacillati</taxon>
        <taxon>Actinomycetota</taxon>
        <taxon>Actinomycetes</taxon>
        <taxon>Mycobacteriales</taxon>
        <taxon>Nocardiaceae</taxon>
        <taxon>Nocardia</taxon>
    </lineage>
</organism>
<evidence type="ECO:0000313" key="4">
    <source>
        <dbReference type="Proteomes" id="UP000431401"/>
    </source>
</evidence>
<accession>A0A7K0E0J8</accession>
<dbReference type="PANTHER" id="PTHR48228">
    <property type="entry name" value="SUCCINYL-COA--D-CITRAMALATE COA-TRANSFERASE"/>
    <property type="match status" value="1"/>
</dbReference>
<dbReference type="AlphaFoldDB" id="A0A7K0E0J8"/>
<dbReference type="Proteomes" id="UP000431401">
    <property type="component" value="Unassembled WGS sequence"/>
</dbReference>
<evidence type="ECO:0000256" key="2">
    <source>
        <dbReference type="ARBA" id="ARBA00022679"/>
    </source>
</evidence>
<comment type="caution">
    <text evidence="3">The sequence shown here is derived from an EMBL/GenBank/DDBJ whole genome shotgun (WGS) entry which is preliminary data.</text>
</comment>
<sequence length="405" mass="42822">MTPPPGPQGPLAGLRVIELGQLIAGPFCGQLLADFGADVIKIEQPERGDPMREWGVVHGGRSLSWNVIGRGKRCVTADLHTEEGREFVLGLAAGADAVIENFRPGTLERFGLGFDVLSELNPGLILTRVSGYGQDGPYASRAGYGSIGEAMGGLRYLVGDPATAPSRFGVSLGDLLAGLHATLGTMFALQERHRSGQGQVVDVSIYESVLAMTESLVSDYAVAGVTRERSGSVLPGIAPSNVYPTSDGKMLLIAANQDTVFRRLAAAMGRPELAESEEYATHRARGARQAELDDLVAGWTRTLTAADLLEVLNEHGVPVGSIYVAADMLADPQFAARRSIVEVPDDELGAVPMQAVAPRLSRTPGRVRWGGPRHGEHDAEVRELVAEQTGTATGATQSVEAGQAR</sequence>
<comment type="similarity">
    <text evidence="1">Belongs to the CoA-transferase III family.</text>
</comment>
<dbReference type="InterPro" id="IPR044855">
    <property type="entry name" value="CoA-Trfase_III_dom3_sf"/>
</dbReference>
<keyword evidence="2 3" id="KW-0808">Transferase</keyword>
<reference evidence="3 4" key="1">
    <citation type="submission" date="2019-10" db="EMBL/GenBank/DDBJ databases">
        <title>Nocardia macrotermitis sp. nov. and Nocardia aurantia sp. nov., isolated from the gut of fungus growing-termite Macrotermes natalensis.</title>
        <authorList>
            <person name="Benndorf R."/>
            <person name="Schwitalla J."/>
            <person name="Martin K."/>
            <person name="De Beer W."/>
            <person name="Kaster A.-K."/>
            <person name="Vollmers J."/>
            <person name="Poulsen M."/>
            <person name="Beemelmanns C."/>
        </authorList>
    </citation>
    <scope>NUCLEOTIDE SEQUENCE [LARGE SCALE GENOMIC DNA]</scope>
    <source>
        <strain evidence="3 4">RB56</strain>
    </source>
</reference>
<name>A0A7K0E0J8_9NOCA</name>
<dbReference type="InterPro" id="IPR023606">
    <property type="entry name" value="CoA-Trfase_III_dom_1_sf"/>
</dbReference>
<dbReference type="Gene3D" id="3.30.1540.10">
    <property type="entry name" value="formyl-coa transferase, domain 3"/>
    <property type="match status" value="1"/>
</dbReference>
<evidence type="ECO:0000313" key="3">
    <source>
        <dbReference type="EMBL" id="MQY30624.1"/>
    </source>
</evidence>
<dbReference type="OrthoDB" id="9797653at2"/>
<dbReference type="Pfam" id="PF02515">
    <property type="entry name" value="CoA_transf_3"/>
    <property type="match status" value="1"/>
</dbReference>
<dbReference type="GO" id="GO:0016740">
    <property type="term" value="F:transferase activity"/>
    <property type="evidence" value="ECO:0007669"/>
    <property type="project" value="UniProtKB-KW"/>
</dbReference>
<dbReference type="RefSeq" id="WP_153347868.1">
    <property type="nucleotide sequence ID" value="NZ_WEGI01000014.1"/>
</dbReference>
<dbReference type="EMBL" id="WEGI01000014">
    <property type="protein sequence ID" value="MQY30624.1"/>
    <property type="molecule type" value="Genomic_DNA"/>
</dbReference>